<evidence type="ECO:0000256" key="1">
    <source>
        <dbReference type="SAM" id="MobiDB-lite"/>
    </source>
</evidence>
<feature type="region of interest" description="Disordered" evidence="1">
    <location>
        <begin position="1"/>
        <end position="31"/>
    </location>
</feature>
<proteinExistence type="predicted"/>
<organism evidence="2">
    <name type="scientific">Amphimedon queenslandica</name>
    <name type="common">Sponge</name>
    <dbReference type="NCBI Taxonomy" id="400682"/>
    <lineage>
        <taxon>Eukaryota</taxon>
        <taxon>Metazoa</taxon>
        <taxon>Porifera</taxon>
        <taxon>Demospongiae</taxon>
        <taxon>Heteroscleromorpha</taxon>
        <taxon>Haplosclerida</taxon>
        <taxon>Niphatidae</taxon>
        <taxon>Amphimedon</taxon>
    </lineage>
</organism>
<feature type="compositionally biased region" description="Basic and acidic residues" evidence="1">
    <location>
        <begin position="1"/>
        <end position="11"/>
    </location>
</feature>
<protein>
    <submittedName>
        <fullName evidence="2">Uncharacterized protein</fullName>
    </submittedName>
</protein>
<dbReference type="EnsemblMetazoa" id="Aqu2.1.38922_001">
    <property type="protein sequence ID" value="Aqu2.1.38922_001"/>
    <property type="gene ID" value="Aqu2.1.38922"/>
</dbReference>
<dbReference type="InParanoid" id="A0A1X7VHH3"/>
<reference evidence="2" key="1">
    <citation type="submission" date="2017-05" db="UniProtKB">
        <authorList>
            <consortium name="EnsemblMetazoa"/>
        </authorList>
    </citation>
    <scope>IDENTIFICATION</scope>
</reference>
<sequence>MEVSEKTHRLLSDSGTWGVSSETRKRTRSHFKLPKVDAARSPTLHSVMKTVAPQSAQSVDKELARL</sequence>
<evidence type="ECO:0000313" key="2">
    <source>
        <dbReference type="EnsemblMetazoa" id="Aqu2.1.38922_001"/>
    </source>
</evidence>
<dbReference type="AlphaFoldDB" id="A0A1X7VHH3"/>
<name>A0A1X7VHH3_AMPQE</name>
<accession>A0A1X7VHH3</accession>